<evidence type="ECO:0000256" key="10">
    <source>
        <dbReference type="PIRSR" id="PIRSR634016-4"/>
    </source>
</evidence>
<reference evidence="16" key="1">
    <citation type="journal article" date="2015" name="Genome Announc.">
        <title>Draft whole-genome sequence of the biocontrol agent Trichoderma harzianum T6776.</title>
        <authorList>
            <person name="Baroncelli R."/>
            <person name="Piaggeschi G."/>
            <person name="Fiorini L."/>
            <person name="Bertolini E."/>
            <person name="Zapparata A."/>
            <person name="Pe M.E."/>
            <person name="Sarrocco S."/>
            <person name="Vannacci G."/>
        </authorList>
    </citation>
    <scope>NUCLEOTIDE SEQUENCE [LARGE SCALE GENOMIC DNA]</scope>
    <source>
        <strain evidence="16">T6776</strain>
    </source>
</reference>
<feature type="domain" description="Peptidase M1 membrane alanine aminopeptidase" evidence="12">
    <location>
        <begin position="249"/>
        <end position="466"/>
    </location>
</feature>
<dbReference type="Pfam" id="PF17900">
    <property type="entry name" value="Peptidase_M1_N"/>
    <property type="match status" value="1"/>
</dbReference>
<dbReference type="GO" id="GO:0016020">
    <property type="term" value="C:membrane"/>
    <property type="evidence" value="ECO:0007669"/>
    <property type="project" value="TreeGrafter"/>
</dbReference>
<dbReference type="AlphaFoldDB" id="A0A0F9ZP69"/>
<evidence type="ECO:0000259" key="12">
    <source>
        <dbReference type="Pfam" id="PF01433"/>
    </source>
</evidence>
<organism evidence="15 16">
    <name type="scientific">Trichoderma harzianum</name>
    <name type="common">Hypocrea lixii</name>
    <dbReference type="NCBI Taxonomy" id="5544"/>
    <lineage>
        <taxon>Eukaryota</taxon>
        <taxon>Fungi</taxon>
        <taxon>Dikarya</taxon>
        <taxon>Ascomycota</taxon>
        <taxon>Pezizomycotina</taxon>
        <taxon>Sordariomycetes</taxon>
        <taxon>Hypocreomycetidae</taxon>
        <taxon>Hypocreales</taxon>
        <taxon>Hypocreaceae</taxon>
        <taxon>Trichoderma</taxon>
    </lineage>
</organism>
<dbReference type="GO" id="GO:0006508">
    <property type="term" value="P:proteolysis"/>
    <property type="evidence" value="ECO:0007669"/>
    <property type="project" value="UniProtKB-KW"/>
</dbReference>
<keyword evidence="7 11" id="KW-0482">Metalloprotease</keyword>
<evidence type="ECO:0000259" key="13">
    <source>
        <dbReference type="Pfam" id="PF11838"/>
    </source>
</evidence>
<dbReference type="Gene3D" id="2.60.40.1730">
    <property type="entry name" value="tricorn interacting facor f3 domain"/>
    <property type="match status" value="1"/>
</dbReference>
<evidence type="ECO:0000313" key="16">
    <source>
        <dbReference type="Proteomes" id="UP000034112"/>
    </source>
</evidence>
<dbReference type="Pfam" id="PF11838">
    <property type="entry name" value="ERAP1_C"/>
    <property type="match status" value="1"/>
</dbReference>
<dbReference type="InterPro" id="IPR014782">
    <property type="entry name" value="Peptidase_M1_dom"/>
</dbReference>
<protein>
    <recommendedName>
        <fullName evidence="11">Aminopeptidase</fullName>
        <ecNumber evidence="11">3.4.11.-</ecNumber>
    </recommendedName>
</protein>
<feature type="binding site" evidence="9">
    <location>
        <position position="344"/>
    </location>
    <ligand>
        <name>Zn(2+)</name>
        <dbReference type="ChEBI" id="CHEBI:29105"/>
        <note>catalytic</note>
    </ligand>
</feature>
<dbReference type="OrthoDB" id="10031169at2759"/>
<keyword evidence="5 11" id="KW-0378">Hydrolase</keyword>
<dbReference type="InterPro" id="IPR045357">
    <property type="entry name" value="Aminopeptidase_N-like_N"/>
</dbReference>
<dbReference type="OMA" id="SHAIELW"/>
<dbReference type="InterPro" id="IPR042097">
    <property type="entry name" value="Aminopeptidase_N-like_N_sf"/>
</dbReference>
<feature type="active site" description="Proton acceptor" evidence="8">
    <location>
        <position position="322"/>
    </location>
</feature>
<comment type="similarity">
    <text evidence="1 11">Belongs to the peptidase M1 family.</text>
</comment>
<evidence type="ECO:0000256" key="4">
    <source>
        <dbReference type="ARBA" id="ARBA00022723"/>
    </source>
</evidence>
<dbReference type="Gene3D" id="1.10.390.10">
    <property type="entry name" value="Neutral Protease Domain 2"/>
    <property type="match status" value="1"/>
</dbReference>
<dbReference type="PANTHER" id="PTHR11533:SF171">
    <property type="entry name" value="AMINOPEPTIDASE"/>
    <property type="match status" value="1"/>
</dbReference>
<evidence type="ECO:0000256" key="5">
    <source>
        <dbReference type="ARBA" id="ARBA00022801"/>
    </source>
</evidence>
<dbReference type="CDD" id="cd09601">
    <property type="entry name" value="M1_APN-Q_like"/>
    <property type="match status" value="1"/>
</dbReference>
<evidence type="ECO:0000256" key="6">
    <source>
        <dbReference type="ARBA" id="ARBA00022833"/>
    </source>
</evidence>
<dbReference type="GO" id="GO:0070006">
    <property type="term" value="F:metalloaminopeptidase activity"/>
    <property type="evidence" value="ECO:0007669"/>
    <property type="project" value="TreeGrafter"/>
</dbReference>
<evidence type="ECO:0000256" key="2">
    <source>
        <dbReference type="ARBA" id="ARBA00022438"/>
    </source>
</evidence>
<dbReference type="PANTHER" id="PTHR11533">
    <property type="entry name" value="PROTEASE M1 ZINC METALLOPROTEASE"/>
    <property type="match status" value="1"/>
</dbReference>
<evidence type="ECO:0000256" key="1">
    <source>
        <dbReference type="ARBA" id="ARBA00010136"/>
    </source>
</evidence>
<evidence type="ECO:0000313" key="15">
    <source>
        <dbReference type="EMBL" id="KKP02072.1"/>
    </source>
</evidence>
<keyword evidence="3 11" id="KW-0645">Protease</keyword>
<evidence type="ECO:0000256" key="8">
    <source>
        <dbReference type="PIRSR" id="PIRSR634016-1"/>
    </source>
</evidence>
<dbReference type="GO" id="GO:0008270">
    <property type="term" value="F:zinc ion binding"/>
    <property type="evidence" value="ECO:0007669"/>
    <property type="project" value="UniProtKB-UniRule"/>
</dbReference>
<keyword evidence="6 9" id="KW-0862">Zinc</keyword>
<feature type="binding site" evidence="9">
    <location>
        <position position="325"/>
    </location>
    <ligand>
        <name>Zn(2+)</name>
        <dbReference type="ChEBI" id="CHEBI:29105"/>
        <note>catalytic</note>
    </ligand>
</feature>
<keyword evidence="4 9" id="KW-0479">Metal-binding</keyword>
<dbReference type="InterPro" id="IPR001930">
    <property type="entry name" value="Peptidase_M1"/>
</dbReference>
<comment type="caution">
    <text evidence="15">The sequence shown here is derived from an EMBL/GenBank/DDBJ whole genome shotgun (WGS) entry which is preliminary data.</text>
</comment>
<dbReference type="InterPro" id="IPR050344">
    <property type="entry name" value="Peptidase_M1_aminopeptidases"/>
</dbReference>
<comment type="cofactor">
    <cofactor evidence="9 11">
        <name>Zn(2+)</name>
        <dbReference type="ChEBI" id="CHEBI:29105"/>
    </cofactor>
    <text evidence="9 11">Binds 1 zinc ion per subunit.</text>
</comment>
<sequence>MANRDILPVSLRPSHYSLVLTNLDYNTWTYTGFVEVSGEFILPTTKVVLNALDLEINQATLSYDSTISEAVSITQDDRTQQATIVFKEEAPIATPSKLSLSYTGKIRHDMTGFYRSRYTPAATPAAASTLASDASHYMLSTFFEPGYARMALPCFDEPNLKSTFDLAIEIPEDQVALSNVPVKKINPVVDKQNRVLVTFERSPIMSTYLLAWAVGDFEYAEAFTDRLYSGRPLPVRVYTTRGLKHQTQWALQHATKFIDYFSEIFGVDYPLPKSDILAVHEFSSGAMENWGLVTYRVSAILFDEQTSEERFRDRIAYVVAHELAHQWFGNLVTMDWWDDLWLNEGFATWAGWLAVAHAHPDWEFWTRFVNEGMQSAFEADSIRASHPIQVQVGNVSAVSQLFDLISYRKGASVIRMLANHIGLNTFLDGVSLYLRRHEYDNAVTDNLWDALSEVSKVEVRDFVQPWIQNMGFPVASIEENGNQITVRQTRFLSTGDVKPEDDTTIWWLPLSLKSASDKQNISSITLAQRQDTYNINKEFYIINANVIGFYKVNYPPERLSIIASQLNRLSTEDKIFIVSSAADMAFAGLSDTAAMLDLLKAFGNETHYRVNKQALDSVHVVRSIFYHDDAIRKGLDKFILQLIEKNLALCGWDTRPGEDYNTTLMRSQLLLAAGAKGHPTISTEANRRFAAYRTNPLSDPIPANLRAIVFRIAVGSNPVDAVPFIVEEWENTTTIDGKEICLTALGYTEDLKLVESEVLPMLFEAPSNSTRAKVVPPGDMQFLATSLADNPATRLLQWNWMKTHWSSVEAKIGKNSSLLDRIVGAVLQTLTNASTLPDIEMFFKDKDTTAFAHALEVSKDKIRGRARYLQRDHEKLEEWLTTNGYV</sequence>
<dbReference type="SUPFAM" id="SSF63737">
    <property type="entry name" value="Leukotriene A4 hydrolase N-terminal domain"/>
    <property type="match status" value="1"/>
</dbReference>
<dbReference type="InterPro" id="IPR024571">
    <property type="entry name" value="ERAP1-like_C_dom"/>
</dbReference>
<accession>A0A0F9ZP69</accession>
<evidence type="ECO:0000259" key="14">
    <source>
        <dbReference type="Pfam" id="PF17900"/>
    </source>
</evidence>
<dbReference type="FunFam" id="1.10.390.10:FF:000001">
    <property type="entry name" value="Aminopeptidase"/>
    <property type="match status" value="1"/>
</dbReference>
<gene>
    <name evidence="15" type="ORF">THAR02_05852</name>
</gene>
<dbReference type="GO" id="GO:0043171">
    <property type="term" value="P:peptide catabolic process"/>
    <property type="evidence" value="ECO:0007669"/>
    <property type="project" value="TreeGrafter"/>
</dbReference>
<name>A0A0F9ZP69_TRIHA</name>
<dbReference type="InterPro" id="IPR027268">
    <property type="entry name" value="Peptidase_M4/M1_CTD_sf"/>
</dbReference>
<feature type="domain" description="ERAP1-like C-terminal" evidence="13">
    <location>
        <begin position="539"/>
        <end position="863"/>
    </location>
</feature>
<proteinExistence type="inferred from homology"/>
<dbReference type="EMBL" id="JOKZ01000167">
    <property type="protein sequence ID" value="KKP02072.1"/>
    <property type="molecule type" value="Genomic_DNA"/>
</dbReference>
<evidence type="ECO:0000256" key="11">
    <source>
        <dbReference type="RuleBase" id="RU364040"/>
    </source>
</evidence>
<dbReference type="PRINTS" id="PR00756">
    <property type="entry name" value="ALADIPTASE"/>
</dbReference>
<dbReference type="InterPro" id="IPR034016">
    <property type="entry name" value="M1_APN-typ"/>
</dbReference>
<dbReference type="EC" id="3.4.11.-" evidence="11"/>
<evidence type="ECO:0000256" key="7">
    <source>
        <dbReference type="ARBA" id="ARBA00023049"/>
    </source>
</evidence>
<feature type="site" description="Transition state stabilizer" evidence="10">
    <location>
        <position position="407"/>
    </location>
</feature>
<dbReference type="Proteomes" id="UP000034112">
    <property type="component" value="Unassembled WGS sequence"/>
</dbReference>
<dbReference type="GO" id="GO:0005737">
    <property type="term" value="C:cytoplasm"/>
    <property type="evidence" value="ECO:0007669"/>
    <property type="project" value="TreeGrafter"/>
</dbReference>
<dbReference type="Gene3D" id="2.60.40.1910">
    <property type="match status" value="1"/>
</dbReference>
<dbReference type="Gene3D" id="1.25.50.20">
    <property type="match status" value="1"/>
</dbReference>
<dbReference type="SUPFAM" id="SSF55486">
    <property type="entry name" value="Metalloproteases ('zincins'), catalytic domain"/>
    <property type="match status" value="1"/>
</dbReference>
<dbReference type="GO" id="GO:0042277">
    <property type="term" value="F:peptide binding"/>
    <property type="evidence" value="ECO:0007669"/>
    <property type="project" value="TreeGrafter"/>
</dbReference>
<feature type="binding site" evidence="9">
    <location>
        <position position="321"/>
    </location>
    <ligand>
        <name>Zn(2+)</name>
        <dbReference type="ChEBI" id="CHEBI:29105"/>
        <note>catalytic</note>
    </ligand>
</feature>
<evidence type="ECO:0000256" key="3">
    <source>
        <dbReference type="ARBA" id="ARBA00022670"/>
    </source>
</evidence>
<evidence type="ECO:0000256" key="9">
    <source>
        <dbReference type="PIRSR" id="PIRSR634016-3"/>
    </source>
</evidence>
<keyword evidence="2 11" id="KW-0031">Aminopeptidase</keyword>
<feature type="domain" description="Aminopeptidase N-like N-terminal" evidence="14">
    <location>
        <begin position="13"/>
        <end position="209"/>
    </location>
</feature>
<dbReference type="Pfam" id="PF01433">
    <property type="entry name" value="Peptidase_M1"/>
    <property type="match status" value="1"/>
</dbReference>